<evidence type="ECO:0000313" key="3">
    <source>
        <dbReference type="Proteomes" id="UP001305779"/>
    </source>
</evidence>
<organism evidence="2 3">
    <name type="scientific">Zasmidium cellare</name>
    <name type="common">Wine cellar mold</name>
    <name type="synonym">Racodium cellare</name>
    <dbReference type="NCBI Taxonomy" id="395010"/>
    <lineage>
        <taxon>Eukaryota</taxon>
        <taxon>Fungi</taxon>
        <taxon>Dikarya</taxon>
        <taxon>Ascomycota</taxon>
        <taxon>Pezizomycotina</taxon>
        <taxon>Dothideomycetes</taxon>
        <taxon>Dothideomycetidae</taxon>
        <taxon>Mycosphaerellales</taxon>
        <taxon>Mycosphaerellaceae</taxon>
        <taxon>Zasmidium</taxon>
    </lineage>
</organism>
<dbReference type="EMBL" id="JAXOVC010000005">
    <property type="protein sequence ID" value="KAK4501814.1"/>
    <property type="molecule type" value="Genomic_DNA"/>
</dbReference>
<evidence type="ECO:0000256" key="1">
    <source>
        <dbReference type="SAM" id="MobiDB-lite"/>
    </source>
</evidence>
<name>A0ABR0EJT5_ZASCE</name>
<protein>
    <recommendedName>
        <fullName evidence="4">Myb-like domain-containing protein</fullName>
    </recommendedName>
</protein>
<gene>
    <name evidence="2" type="ORF">PRZ48_007623</name>
</gene>
<proteinExistence type="predicted"/>
<evidence type="ECO:0000313" key="2">
    <source>
        <dbReference type="EMBL" id="KAK4501814.1"/>
    </source>
</evidence>
<feature type="compositionally biased region" description="Acidic residues" evidence="1">
    <location>
        <begin position="109"/>
        <end position="120"/>
    </location>
</feature>
<comment type="caution">
    <text evidence="2">The sequence shown here is derived from an EMBL/GenBank/DDBJ whole genome shotgun (WGS) entry which is preliminary data.</text>
</comment>
<dbReference type="Proteomes" id="UP001305779">
    <property type="component" value="Unassembled WGS sequence"/>
</dbReference>
<feature type="region of interest" description="Disordered" evidence="1">
    <location>
        <begin position="50"/>
        <end position="120"/>
    </location>
</feature>
<evidence type="ECO:0008006" key="4">
    <source>
        <dbReference type="Google" id="ProtNLM"/>
    </source>
</evidence>
<accession>A0ABR0EJT5</accession>
<sequence>MVTWDDATDKKFLLNIIHVVGPEKLNWPSIAASMGEEYTLESVKSRYKKLKQQAKAQFGDPPTPAAKSPTKKGTGSKRKAATKKDVDEGEGDVEETPSKKKKVVKKEEGEGEDGESGELV</sequence>
<keyword evidence="3" id="KW-1185">Reference proteome</keyword>
<reference evidence="2 3" key="1">
    <citation type="journal article" date="2023" name="G3 (Bethesda)">
        <title>A chromosome-level genome assembly of Zasmidium syzygii isolated from banana leaves.</title>
        <authorList>
            <person name="van Westerhoven A.C."/>
            <person name="Mehrabi R."/>
            <person name="Talebi R."/>
            <person name="Steentjes M.B.F."/>
            <person name="Corcolon B."/>
            <person name="Chong P.A."/>
            <person name="Kema G.H.J."/>
            <person name="Seidl M.F."/>
        </authorList>
    </citation>
    <scope>NUCLEOTIDE SEQUENCE [LARGE SCALE GENOMIC DNA]</scope>
    <source>
        <strain evidence="2 3">P124</strain>
    </source>
</reference>